<dbReference type="PANTHER" id="PTHR35789:SF1">
    <property type="entry name" value="SPORE GERMINATION PROTEIN B3"/>
    <property type="match status" value="1"/>
</dbReference>
<feature type="domain" description="Spore germination GerAC-like C-terminal" evidence="8">
    <location>
        <begin position="203"/>
        <end position="360"/>
    </location>
</feature>
<keyword evidence="3" id="KW-0309">Germination</keyword>
<organism evidence="10 11">
    <name type="scientific">Heyndrickxia shackletonii</name>
    <dbReference type="NCBI Taxonomy" id="157838"/>
    <lineage>
        <taxon>Bacteria</taxon>
        <taxon>Bacillati</taxon>
        <taxon>Bacillota</taxon>
        <taxon>Bacilli</taxon>
        <taxon>Bacillales</taxon>
        <taxon>Bacillaceae</taxon>
        <taxon>Heyndrickxia</taxon>
    </lineage>
</organism>
<evidence type="ECO:0000313" key="11">
    <source>
        <dbReference type="Proteomes" id="UP000051888"/>
    </source>
</evidence>
<protein>
    <recommendedName>
        <fullName evidence="12">Ger(X)C family germination protein</fullName>
    </recommendedName>
</protein>
<sequence>MNRKWLLIPLIVFAVLLGGCGFKDIDKRFFAVSIGVDKGEKKRYRVSVELAIPSGDPKQPGDSIVFTEEADSIAAAIGIIKANADKELDFGHMNVIIIGKDLAKENLFTTVDWFSRRRDIQEIAWVSISASKAKDILEYHPKGEYIPSNNLLLLFGNEGTETPYVISEYLFSFWRDLAEPGIDPVLPIIKYIKGENTLEVQTSGVIRNKHLALVLNKDETMLLNLFIKQKVKSELNVTSKKYNFTIASSKAKVKYKMNTSGSAPIIDIFVSLKGNLEEKHREHQNVNLHVYEKITNQHYKKKFEKLLTKLQKEKVDPVGFGMRYEATHLGDEKVKISEWKRLYPQAKFNVHVTTKIDGTGIIK</sequence>
<dbReference type="InterPro" id="IPR038501">
    <property type="entry name" value="Spore_GerAC_C_sf"/>
</dbReference>
<evidence type="ECO:0000256" key="4">
    <source>
        <dbReference type="ARBA" id="ARBA00022729"/>
    </source>
</evidence>
<reference evidence="10 11" key="1">
    <citation type="submission" date="2015-09" db="EMBL/GenBank/DDBJ databases">
        <title>Genome sequencing project for genomic taxonomy and phylogenomics of Bacillus-like bacteria.</title>
        <authorList>
            <person name="Liu B."/>
            <person name="Wang J."/>
            <person name="Zhu Y."/>
            <person name="Liu G."/>
            <person name="Chen Q."/>
            <person name="Chen Z."/>
            <person name="Lan J."/>
            <person name="Che J."/>
            <person name="Ge C."/>
            <person name="Shi H."/>
            <person name="Pan Z."/>
            <person name="Liu X."/>
        </authorList>
    </citation>
    <scope>NUCLEOTIDE SEQUENCE [LARGE SCALE GENOMIC DNA]</scope>
    <source>
        <strain evidence="10 11">LMG 18435</strain>
    </source>
</reference>
<keyword evidence="6" id="KW-0564">Palmitate</keyword>
<evidence type="ECO:0000256" key="7">
    <source>
        <dbReference type="ARBA" id="ARBA00023288"/>
    </source>
</evidence>
<gene>
    <name evidence="10" type="ORF">AN964_21955</name>
</gene>
<evidence type="ECO:0000259" key="8">
    <source>
        <dbReference type="Pfam" id="PF05504"/>
    </source>
</evidence>
<dbReference type="PATRIC" id="fig|157838.3.peg.4810"/>
<evidence type="ECO:0000259" key="9">
    <source>
        <dbReference type="Pfam" id="PF25198"/>
    </source>
</evidence>
<comment type="caution">
    <text evidence="10">The sequence shown here is derived from an EMBL/GenBank/DDBJ whole genome shotgun (WGS) entry which is preliminary data.</text>
</comment>
<comment type="similarity">
    <text evidence="2">Belongs to the GerABKC lipoprotein family.</text>
</comment>
<name>A0A0Q3WR29_9BACI</name>
<evidence type="ECO:0000256" key="6">
    <source>
        <dbReference type="ARBA" id="ARBA00023139"/>
    </source>
</evidence>
<dbReference type="STRING" id="157838.AN964_21955"/>
<evidence type="ECO:0000256" key="2">
    <source>
        <dbReference type="ARBA" id="ARBA00007886"/>
    </source>
</evidence>
<dbReference type="InterPro" id="IPR046953">
    <property type="entry name" value="Spore_GerAC-like_C"/>
</dbReference>
<comment type="subcellular location">
    <subcellularLocation>
        <location evidence="1">Membrane</location>
        <topology evidence="1">Lipid-anchor</topology>
    </subcellularLocation>
</comment>
<dbReference type="GO" id="GO:0016020">
    <property type="term" value="C:membrane"/>
    <property type="evidence" value="ECO:0007669"/>
    <property type="project" value="UniProtKB-SubCell"/>
</dbReference>
<keyword evidence="11" id="KW-1185">Reference proteome</keyword>
<evidence type="ECO:0000313" key="10">
    <source>
        <dbReference type="EMBL" id="KQL50340.1"/>
    </source>
</evidence>
<dbReference type="PROSITE" id="PS51257">
    <property type="entry name" value="PROKAR_LIPOPROTEIN"/>
    <property type="match status" value="1"/>
</dbReference>
<evidence type="ECO:0008006" key="12">
    <source>
        <dbReference type="Google" id="ProtNLM"/>
    </source>
</evidence>
<keyword evidence="7" id="KW-0449">Lipoprotein</keyword>
<accession>A0A0Q3WR29</accession>
<feature type="domain" description="Spore germination protein N-terminal" evidence="9">
    <location>
        <begin position="23"/>
        <end position="190"/>
    </location>
</feature>
<dbReference type="Pfam" id="PF25198">
    <property type="entry name" value="Spore_GerAC_N"/>
    <property type="match status" value="1"/>
</dbReference>
<dbReference type="AlphaFoldDB" id="A0A0Q3WR29"/>
<keyword evidence="4" id="KW-0732">Signal</keyword>
<dbReference type="RefSeq" id="WP_055741941.1">
    <property type="nucleotide sequence ID" value="NZ_JAAIWL010000038.1"/>
</dbReference>
<evidence type="ECO:0000256" key="1">
    <source>
        <dbReference type="ARBA" id="ARBA00004635"/>
    </source>
</evidence>
<dbReference type="Proteomes" id="UP000051888">
    <property type="component" value="Unassembled WGS sequence"/>
</dbReference>
<dbReference type="OrthoDB" id="2433998at2"/>
<dbReference type="Pfam" id="PF05504">
    <property type="entry name" value="Spore_GerAC"/>
    <property type="match status" value="1"/>
</dbReference>
<keyword evidence="5" id="KW-0472">Membrane</keyword>
<dbReference type="NCBIfam" id="TIGR02887">
    <property type="entry name" value="spore_ger_x_C"/>
    <property type="match status" value="1"/>
</dbReference>
<proteinExistence type="inferred from homology"/>
<evidence type="ECO:0000256" key="3">
    <source>
        <dbReference type="ARBA" id="ARBA00022544"/>
    </source>
</evidence>
<dbReference type="InterPro" id="IPR057336">
    <property type="entry name" value="GerAC_N"/>
</dbReference>
<dbReference type="PANTHER" id="PTHR35789">
    <property type="entry name" value="SPORE GERMINATION PROTEIN B3"/>
    <property type="match status" value="1"/>
</dbReference>
<dbReference type="EMBL" id="LJJC01000015">
    <property type="protein sequence ID" value="KQL50340.1"/>
    <property type="molecule type" value="Genomic_DNA"/>
</dbReference>
<dbReference type="InterPro" id="IPR008844">
    <property type="entry name" value="Spore_GerAC-like"/>
</dbReference>
<dbReference type="GO" id="GO:0009847">
    <property type="term" value="P:spore germination"/>
    <property type="evidence" value="ECO:0007669"/>
    <property type="project" value="InterPro"/>
</dbReference>
<dbReference type="Gene3D" id="3.30.300.210">
    <property type="entry name" value="Nutrient germinant receptor protein C, domain 3"/>
    <property type="match status" value="1"/>
</dbReference>
<evidence type="ECO:0000256" key="5">
    <source>
        <dbReference type="ARBA" id="ARBA00023136"/>
    </source>
</evidence>